<sequence length="376" mass="43615">MKNLYLAMAFLLGGVALAQQGFQEQIDELKQKSDKFNVFLNFQSSFDVINTQDVGTETYFKARQLRLEFRGNINERIFYRLRHRLNKSNAGADLDNLARATDLMYAGFRLNEKWTLTAGKMCQAWGGFEFDLNPMNIYEYSDFIENMDNFMVGGMLTYAPNANHEINFQITDVRNNPLDKVYEGKLPAGIVKSKSPLAYIINWNGNLWDGKFQTRWAIGLENEAKNHNSMMVTLGNRLNLDHFQVFFDYMMAKQDLDRLGYASVYSSGLSHDMALQNTTYNTFILKAEYQPDPKWNLFAKGMYETARVDKSKMPTGFVDNERNSMGYYLGVEYLPFSDQDLRFFLTYVGRQYDYKHGQSPDTNRVSLGMMYRIKAF</sequence>
<proteinExistence type="predicted"/>
<gene>
    <name evidence="1" type="ORF">CGC56_07510</name>
</gene>
<evidence type="ECO:0000313" key="2">
    <source>
        <dbReference type="Proteomes" id="UP000243136"/>
    </source>
</evidence>
<dbReference type="AlphaFoldDB" id="A0A250G744"/>
<reference evidence="2" key="1">
    <citation type="submission" date="2017-06" db="EMBL/GenBank/DDBJ databases">
        <title>Capnocytophaga spp. assemblies.</title>
        <authorList>
            <person name="Gulvik C.A."/>
        </authorList>
    </citation>
    <scope>NUCLEOTIDE SEQUENCE [LARGE SCALE GENOMIC DNA]</scope>
    <source>
        <strain evidence="2">H5594</strain>
    </source>
</reference>
<organism evidence="1 2">
    <name type="scientific">Capnocytophaga canimorsus</name>
    <dbReference type="NCBI Taxonomy" id="28188"/>
    <lineage>
        <taxon>Bacteria</taxon>
        <taxon>Pseudomonadati</taxon>
        <taxon>Bacteroidota</taxon>
        <taxon>Flavobacteriia</taxon>
        <taxon>Flavobacteriales</taxon>
        <taxon>Flavobacteriaceae</taxon>
        <taxon>Capnocytophaga</taxon>
    </lineage>
</organism>
<evidence type="ECO:0000313" key="1">
    <source>
        <dbReference type="EMBL" id="ATA92017.1"/>
    </source>
</evidence>
<protein>
    <submittedName>
        <fullName evidence="1">Porin</fullName>
    </submittedName>
</protein>
<name>A0A250G744_9FLAO</name>
<dbReference type="InterPro" id="IPR010870">
    <property type="entry name" value="Porin_O/P"/>
</dbReference>
<dbReference type="Pfam" id="PF07396">
    <property type="entry name" value="Porin_O_P"/>
    <property type="match status" value="1"/>
</dbReference>
<dbReference type="Proteomes" id="UP000243136">
    <property type="component" value="Chromosome"/>
</dbReference>
<dbReference type="OMA" id="YMGGVEY"/>
<dbReference type="RefSeq" id="WP_013996156.1">
    <property type="nucleotide sequence ID" value="NZ_CP022388.1"/>
</dbReference>
<accession>A0A250G744</accession>
<dbReference type="SUPFAM" id="SSF56935">
    <property type="entry name" value="Porins"/>
    <property type="match status" value="1"/>
</dbReference>
<dbReference type="EMBL" id="CP022388">
    <property type="protein sequence ID" value="ATA92017.1"/>
    <property type="molecule type" value="Genomic_DNA"/>
</dbReference>